<accession>A0A319EIU5</accession>
<proteinExistence type="predicted"/>
<evidence type="ECO:0000313" key="1">
    <source>
        <dbReference type="EMBL" id="PYI03664.1"/>
    </source>
</evidence>
<organism evidence="1 2">
    <name type="scientific">Aspergillus sclerotiicarbonarius (strain CBS 121057 / IBT 28362)</name>
    <dbReference type="NCBI Taxonomy" id="1448318"/>
    <lineage>
        <taxon>Eukaryota</taxon>
        <taxon>Fungi</taxon>
        <taxon>Dikarya</taxon>
        <taxon>Ascomycota</taxon>
        <taxon>Pezizomycotina</taxon>
        <taxon>Eurotiomycetes</taxon>
        <taxon>Eurotiomycetidae</taxon>
        <taxon>Eurotiales</taxon>
        <taxon>Aspergillaceae</taxon>
        <taxon>Aspergillus</taxon>
        <taxon>Aspergillus subgen. Circumdati</taxon>
    </lineage>
</organism>
<keyword evidence="2" id="KW-1185">Reference proteome</keyword>
<dbReference type="EMBL" id="KZ826378">
    <property type="protein sequence ID" value="PYI03664.1"/>
    <property type="molecule type" value="Genomic_DNA"/>
</dbReference>
<protein>
    <submittedName>
        <fullName evidence="1">Uncharacterized protein</fullName>
    </submittedName>
</protein>
<gene>
    <name evidence="1" type="ORF">BO78DRAFT_193499</name>
</gene>
<evidence type="ECO:0000313" key="2">
    <source>
        <dbReference type="Proteomes" id="UP000248423"/>
    </source>
</evidence>
<dbReference type="AlphaFoldDB" id="A0A319EIU5"/>
<dbReference type="VEuPathDB" id="FungiDB:BO78DRAFT_193499"/>
<dbReference type="Proteomes" id="UP000248423">
    <property type="component" value="Unassembled WGS sequence"/>
</dbReference>
<reference evidence="1 2" key="1">
    <citation type="submission" date="2018-02" db="EMBL/GenBank/DDBJ databases">
        <title>The genomes of Aspergillus section Nigri reveals drivers in fungal speciation.</title>
        <authorList>
            <consortium name="DOE Joint Genome Institute"/>
            <person name="Vesth T.C."/>
            <person name="Nybo J."/>
            <person name="Theobald S."/>
            <person name="Brandl J."/>
            <person name="Frisvad J.C."/>
            <person name="Nielsen K.F."/>
            <person name="Lyhne E.K."/>
            <person name="Kogle M.E."/>
            <person name="Kuo A."/>
            <person name="Riley R."/>
            <person name="Clum A."/>
            <person name="Nolan M."/>
            <person name="Lipzen A."/>
            <person name="Salamov A."/>
            <person name="Henrissat B."/>
            <person name="Wiebenga A."/>
            <person name="De vries R.P."/>
            <person name="Grigoriev I.V."/>
            <person name="Mortensen U.H."/>
            <person name="Andersen M.R."/>
            <person name="Baker S.E."/>
        </authorList>
    </citation>
    <scope>NUCLEOTIDE SEQUENCE [LARGE SCALE GENOMIC DNA]</scope>
    <source>
        <strain evidence="1 2">CBS 121057</strain>
    </source>
</reference>
<name>A0A319EIU5_ASPSB</name>
<sequence>MAKGSLVWLRGQPRRIMDTTMLSSRTSSCRGAMMCCVVISIAKPKPPSCSVEAIHCPFPLSVTPLTDHVPSSHHILSPVPTPPWNNIIRPMVLCHSGL</sequence>